<dbReference type="InterPro" id="IPR003593">
    <property type="entry name" value="AAA+_ATPase"/>
</dbReference>
<feature type="region of interest" description="Disordered" evidence="1">
    <location>
        <begin position="1"/>
        <end position="32"/>
    </location>
</feature>
<organism evidence="3 4">
    <name type="scientific">Micavibrio aeruginosavorus</name>
    <dbReference type="NCBI Taxonomy" id="349221"/>
    <lineage>
        <taxon>Bacteria</taxon>
        <taxon>Pseudomonadati</taxon>
        <taxon>Bdellovibrionota</taxon>
        <taxon>Bdellovibrionia</taxon>
        <taxon>Bdellovibrionales</taxon>
        <taxon>Pseudobdellovibrionaceae</taxon>
        <taxon>Micavibrio</taxon>
    </lineage>
</organism>
<dbReference type="InterPro" id="IPR050238">
    <property type="entry name" value="DNA_Rep/Repair_Clamp_Loader"/>
</dbReference>
<feature type="compositionally biased region" description="Acidic residues" evidence="1">
    <location>
        <begin position="1"/>
        <end position="19"/>
    </location>
</feature>
<dbReference type="GO" id="GO:0003887">
    <property type="term" value="F:DNA-directed DNA polymerase activity"/>
    <property type="evidence" value="ECO:0007669"/>
    <property type="project" value="UniProtKB-EC"/>
</dbReference>
<reference evidence="3 4" key="1">
    <citation type="submission" date="2020-07" db="EMBL/GenBank/DDBJ databases">
        <title>Huge and variable diversity of episymbiotic CPR bacteria and DPANN archaea in groundwater ecosystems.</title>
        <authorList>
            <person name="He C.Y."/>
            <person name="Keren R."/>
            <person name="Whittaker M."/>
            <person name="Farag I.F."/>
            <person name="Doudna J."/>
            <person name="Cate J.H.D."/>
            <person name="Banfield J.F."/>
        </authorList>
    </citation>
    <scope>NUCLEOTIDE SEQUENCE [LARGE SCALE GENOMIC DNA]</scope>
    <source>
        <strain evidence="3">NC_groundwater_70_Ag_B-0.1um_54_66</strain>
    </source>
</reference>
<feature type="domain" description="AAA+ ATPase" evidence="2">
    <location>
        <begin position="60"/>
        <end position="230"/>
    </location>
</feature>
<dbReference type="SUPFAM" id="SSF52540">
    <property type="entry name" value="P-loop containing nucleoside triphosphate hydrolases"/>
    <property type="match status" value="1"/>
</dbReference>
<dbReference type="GO" id="GO:0006261">
    <property type="term" value="P:DNA-templated DNA replication"/>
    <property type="evidence" value="ECO:0007669"/>
    <property type="project" value="TreeGrafter"/>
</dbReference>
<dbReference type="SMART" id="SM00382">
    <property type="entry name" value="AAA"/>
    <property type="match status" value="1"/>
</dbReference>
<dbReference type="CDD" id="cd00009">
    <property type="entry name" value="AAA"/>
    <property type="match status" value="1"/>
</dbReference>
<dbReference type="Pfam" id="PF13177">
    <property type="entry name" value="DNA_pol3_delta2"/>
    <property type="match status" value="1"/>
</dbReference>
<dbReference type="Proteomes" id="UP000595362">
    <property type="component" value="Chromosome"/>
</dbReference>
<name>A0A7T5R0R0_9BACT</name>
<evidence type="ECO:0000256" key="1">
    <source>
        <dbReference type="SAM" id="MobiDB-lite"/>
    </source>
</evidence>
<gene>
    <name evidence="3" type="ORF">HYS17_07565</name>
</gene>
<keyword evidence="3" id="KW-0548">Nucleotidyltransferase</keyword>
<keyword evidence="3" id="KW-0808">Transferase</keyword>
<dbReference type="Gene3D" id="3.40.50.300">
    <property type="entry name" value="P-loop containing nucleotide triphosphate hydrolases"/>
    <property type="match status" value="1"/>
</dbReference>
<protein>
    <submittedName>
        <fullName evidence="3">DNA polymerase III subunit delta</fullName>
        <ecNumber evidence="3">2.7.7.7</ecNumber>
    </submittedName>
</protein>
<evidence type="ECO:0000313" key="3">
    <source>
        <dbReference type="EMBL" id="QQG35398.1"/>
    </source>
</evidence>
<proteinExistence type="predicted"/>
<dbReference type="AlphaFoldDB" id="A0A7T5R0R0"/>
<dbReference type="NCBIfam" id="NF005677">
    <property type="entry name" value="PRK07471.1"/>
    <property type="match status" value="1"/>
</dbReference>
<dbReference type="EMBL" id="CP066681">
    <property type="protein sequence ID" value="QQG35398.1"/>
    <property type="molecule type" value="Genomic_DNA"/>
</dbReference>
<dbReference type="EC" id="2.7.7.7" evidence="3"/>
<evidence type="ECO:0000259" key="2">
    <source>
        <dbReference type="SMART" id="SM00382"/>
    </source>
</evidence>
<dbReference type="InterPro" id="IPR027417">
    <property type="entry name" value="P-loop_NTPase"/>
</dbReference>
<sequence length="395" mass="43809">MSMFDDFDMDDNGFADEETPLSGNAAPLATGLQPPRLMDECLGHQDVEAQILDMINSRHLPHALIFAGPEGIGKSTMAFRLARYLLKHGLPSEEDSAGGLFGDALPPVKAENLSTDINDQVSRMVAAAGHPDLLTVEREFDDRKNRFKGNVGIESVRRIAPFMHMTASFNGWRIAIIDDADTMTNEAQNAILKILEEPPPQALLILVCHRPGMMIPTIRSRCRLLHFQPLLLADSSNLLKRQEPGLREADLATLYAITGGSVGQGLRLLEEGGLDVIYKISTLLAQWPEWDWPQIHGLAENLSKPGQEDSYRSFVEVFTWASESLIRARARRQPLPPPMDSAEIVRLANAFSLEDWLDICERLKMHFAAVDFSNLDKRQGILGAFTIFDEAGKAA</sequence>
<dbReference type="PANTHER" id="PTHR11669:SF8">
    <property type="entry name" value="DNA POLYMERASE III SUBUNIT DELTA"/>
    <property type="match status" value="1"/>
</dbReference>
<dbReference type="PANTHER" id="PTHR11669">
    <property type="entry name" value="REPLICATION FACTOR C / DNA POLYMERASE III GAMMA-TAU SUBUNIT"/>
    <property type="match status" value="1"/>
</dbReference>
<evidence type="ECO:0000313" key="4">
    <source>
        <dbReference type="Proteomes" id="UP000595362"/>
    </source>
</evidence>
<accession>A0A7T5R0R0</accession>